<dbReference type="RefSeq" id="WP_185043634.1">
    <property type="nucleotide sequence ID" value="NZ_BAABFG010000005.1"/>
</dbReference>
<evidence type="ECO:0000313" key="5">
    <source>
        <dbReference type="EMBL" id="MBB4743348.1"/>
    </source>
</evidence>
<dbReference type="InterPro" id="IPR002938">
    <property type="entry name" value="FAD-bd"/>
</dbReference>
<dbReference type="SUPFAM" id="SSF51905">
    <property type="entry name" value="FAD/NAD(P)-binding domain"/>
    <property type="match status" value="1"/>
</dbReference>
<dbReference type="Gene3D" id="3.30.70.2450">
    <property type="match status" value="1"/>
</dbReference>
<evidence type="ECO:0000256" key="2">
    <source>
        <dbReference type="ARBA" id="ARBA00022630"/>
    </source>
</evidence>
<dbReference type="Gene3D" id="3.40.30.120">
    <property type="match status" value="1"/>
</dbReference>
<dbReference type="Pfam" id="PF21274">
    <property type="entry name" value="Rng_hyd_C"/>
    <property type="match status" value="1"/>
</dbReference>
<dbReference type="AlphaFoldDB" id="A0A7W7H3N5"/>
<comment type="cofactor">
    <cofactor evidence="1">
        <name>FAD</name>
        <dbReference type="ChEBI" id="CHEBI:57692"/>
    </cofactor>
</comment>
<comment type="caution">
    <text evidence="5">The sequence shown here is derived from an EMBL/GenBank/DDBJ whole genome shotgun (WGS) entry which is preliminary data.</text>
</comment>
<dbReference type="Proteomes" id="UP000546162">
    <property type="component" value="Unassembled WGS sequence"/>
</dbReference>
<evidence type="ECO:0000256" key="3">
    <source>
        <dbReference type="ARBA" id="ARBA00022827"/>
    </source>
</evidence>
<feature type="domain" description="FAD-binding" evidence="4">
    <location>
        <begin position="6"/>
        <end position="341"/>
    </location>
</feature>
<evidence type="ECO:0000313" key="6">
    <source>
        <dbReference type="Proteomes" id="UP000546162"/>
    </source>
</evidence>
<dbReference type="InterPro" id="IPR050641">
    <property type="entry name" value="RIFMO-like"/>
</dbReference>
<name>A0A7W7H3N5_9ACTN</name>
<dbReference type="GO" id="GO:0016709">
    <property type="term" value="F:oxidoreductase activity, acting on paired donors, with incorporation or reduction of molecular oxygen, NAD(P)H as one donor, and incorporation of one atom of oxygen"/>
    <property type="evidence" value="ECO:0007669"/>
    <property type="project" value="UniProtKB-ARBA"/>
</dbReference>
<sequence>MTQNNRTDVVIVGGGPVGMLLAAELRLAGTSVVLLEQLPERSPHSKAFGLHARSLESLDRRGLVDRFRDGARSWNNGHFAGLDVWVDFSLLDSSHGYALLSEQARTEELLEAHAIESGADIRRRHTVTAIDQDADGVTVAATGPDGAYELRAAYVVGCDGARSIVRKAAGIGFPGTGGRVTARLGDVVLADRDNAPMGMERTERGLLFCVPLDDRYHRVATFDFGPDKKNPEESLTLDELTASMREIWGTDHGAHDARWLSWFTDSARQADRYRSGRILLAGDAAHIHFPVGGQGLNLGLQDALNLGWKLAAQIHGWAPAGLLDTYDAERQPPARRVLENTRAQIALMNPDPDVTPLRELLESLMRIDAANRHIAEMLSGVNVHYDLSGGAEVHPLVGRFAPDLPLETADGGTRLAELLRGGTAVLLDLGGSAEIAAAHRDWSASVADASRVTSVAATGKDESDLAGLLVRPDGYVAWAAARDTEPQRVRDGLGAALRTWFGKS</sequence>
<dbReference type="Gene3D" id="3.50.50.60">
    <property type="entry name" value="FAD/NAD(P)-binding domain"/>
    <property type="match status" value="1"/>
</dbReference>
<keyword evidence="6" id="KW-1185">Reference proteome</keyword>
<keyword evidence="3" id="KW-0274">FAD</keyword>
<proteinExistence type="predicted"/>
<evidence type="ECO:0000259" key="4">
    <source>
        <dbReference type="Pfam" id="PF01494"/>
    </source>
</evidence>
<gene>
    <name evidence="5" type="ORF">BJY16_006807</name>
</gene>
<accession>A0A7W7H3N5</accession>
<evidence type="ECO:0000256" key="1">
    <source>
        <dbReference type="ARBA" id="ARBA00001974"/>
    </source>
</evidence>
<dbReference type="Pfam" id="PF01494">
    <property type="entry name" value="FAD_binding_3"/>
    <property type="match status" value="1"/>
</dbReference>
<dbReference type="PANTHER" id="PTHR43004">
    <property type="entry name" value="TRK SYSTEM POTASSIUM UPTAKE PROTEIN"/>
    <property type="match status" value="1"/>
</dbReference>
<dbReference type="InterPro" id="IPR036188">
    <property type="entry name" value="FAD/NAD-bd_sf"/>
</dbReference>
<dbReference type="PANTHER" id="PTHR43004:SF19">
    <property type="entry name" value="BINDING MONOOXYGENASE, PUTATIVE (JCVI)-RELATED"/>
    <property type="match status" value="1"/>
</dbReference>
<protein>
    <submittedName>
        <fullName evidence="5">2-polyprenyl-6-methoxyphenol hydroxylase-like FAD-dependent oxidoreductase</fullName>
    </submittedName>
</protein>
<dbReference type="EMBL" id="JACHNB010000001">
    <property type="protein sequence ID" value="MBB4743348.1"/>
    <property type="molecule type" value="Genomic_DNA"/>
</dbReference>
<keyword evidence="2" id="KW-0285">Flavoprotein</keyword>
<dbReference type="GO" id="GO:0071949">
    <property type="term" value="F:FAD binding"/>
    <property type="evidence" value="ECO:0007669"/>
    <property type="project" value="InterPro"/>
</dbReference>
<organism evidence="5 6">
    <name type="scientific">Actinoplanes octamycinicus</name>
    <dbReference type="NCBI Taxonomy" id="135948"/>
    <lineage>
        <taxon>Bacteria</taxon>
        <taxon>Bacillati</taxon>
        <taxon>Actinomycetota</taxon>
        <taxon>Actinomycetes</taxon>
        <taxon>Micromonosporales</taxon>
        <taxon>Micromonosporaceae</taxon>
        <taxon>Actinoplanes</taxon>
    </lineage>
</organism>
<dbReference type="PRINTS" id="PR00420">
    <property type="entry name" value="RNGMNOXGNASE"/>
</dbReference>
<reference evidence="5 6" key="1">
    <citation type="submission" date="2020-08" db="EMBL/GenBank/DDBJ databases">
        <title>Sequencing the genomes of 1000 actinobacteria strains.</title>
        <authorList>
            <person name="Klenk H.-P."/>
        </authorList>
    </citation>
    <scope>NUCLEOTIDE SEQUENCE [LARGE SCALE GENOMIC DNA]</scope>
    <source>
        <strain evidence="5 6">DSM 45809</strain>
    </source>
</reference>